<evidence type="ECO:0000313" key="1">
    <source>
        <dbReference type="EMBL" id="TDL14617.1"/>
    </source>
</evidence>
<dbReference type="EMBL" id="ML170321">
    <property type="protein sequence ID" value="TDL14617.1"/>
    <property type="molecule type" value="Genomic_DNA"/>
</dbReference>
<sequence length="271" mass="30036">MKLLRAISSIGSGMRKKSSKETSTAKRASLKHLSIGAHNGAPKVNLNGDAGLGMGCLDGGAADRQHPYFFTYIVFLVDGRLYRLPRILFEGQSSVFKDMFLLPPPSNTNSESDSNENDAEGMSEANPIHLDGVRRSHFESFLQVLIPLESHTATMPKEEWLNALRLAHMWDFSSVRQAAIEGLDKLPLSEIERMVITNEFDVKEWRLGAYTSLATREKSLSAEEIETIGADLAAKIGQVREVVLKNGYYKAGFQQKCKDTIVNVFGKEVAE</sequence>
<gene>
    <name evidence="1" type="ORF">BD410DRAFT_778758</name>
</gene>
<dbReference type="AlphaFoldDB" id="A0A4Y7PGX1"/>
<name>A0A4Y7PGX1_9AGAM</name>
<dbReference type="STRING" id="50990.A0A4Y7PGX1"/>
<reference evidence="1 2" key="1">
    <citation type="submission" date="2018-06" db="EMBL/GenBank/DDBJ databases">
        <title>A transcriptomic atlas of mushroom development highlights an independent origin of complex multicellularity.</title>
        <authorList>
            <consortium name="DOE Joint Genome Institute"/>
            <person name="Krizsan K."/>
            <person name="Almasi E."/>
            <person name="Merenyi Z."/>
            <person name="Sahu N."/>
            <person name="Viragh M."/>
            <person name="Koszo T."/>
            <person name="Mondo S."/>
            <person name="Kiss B."/>
            <person name="Balint B."/>
            <person name="Kues U."/>
            <person name="Barry K."/>
            <person name="Hegedus J.C."/>
            <person name="Henrissat B."/>
            <person name="Johnson J."/>
            <person name="Lipzen A."/>
            <person name="Ohm R."/>
            <person name="Nagy I."/>
            <person name="Pangilinan J."/>
            <person name="Yan J."/>
            <person name="Xiong Y."/>
            <person name="Grigoriev I.V."/>
            <person name="Hibbett D.S."/>
            <person name="Nagy L.G."/>
        </authorList>
    </citation>
    <scope>NUCLEOTIDE SEQUENCE [LARGE SCALE GENOMIC DNA]</scope>
    <source>
        <strain evidence="1 2">SZMC22713</strain>
    </source>
</reference>
<dbReference type="SUPFAM" id="SSF54695">
    <property type="entry name" value="POZ domain"/>
    <property type="match status" value="1"/>
</dbReference>
<accession>A0A4Y7PGX1</accession>
<keyword evidence="2" id="KW-1185">Reference proteome</keyword>
<dbReference type="VEuPathDB" id="FungiDB:BD410DRAFT_778758"/>
<proteinExistence type="predicted"/>
<dbReference type="Proteomes" id="UP000294933">
    <property type="component" value="Unassembled WGS sequence"/>
</dbReference>
<dbReference type="OrthoDB" id="2367075at2759"/>
<protein>
    <recommendedName>
        <fullName evidence="3">BTB domain-containing protein</fullName>
    </recommendedName>
</protein>
<dbReference type="InterPro" id="IPR011333">
    <property type="entry name" value="SKP1/BTB/POZ_sf"/>
</dbReference>
<evidence type="ECO:0008006" key="3">
    <source>
        <dbReference type="Google" id="ProtNLM"/>
    </source>
</evidence>
<evidence type="ECO:0000313" key="2">
    <source>
        <dbReference type="Proteomes" id="UP000294933"/>
    </source>
</evidence>
<dbReference type="Gene3D" id="3.30.710.10">
    <property type="entry name" value="Potassium Channel Kv1.1, Chain A"/>
    <property type="match status" value="1"/>
</dbReference>
<organism evidence="1 2">
    <name type="scientific">Rickenella mellea</name>
    <dbReference type="NCBI Taxonomy" id="50990"/>
    <lineage>
        <taxon>Eukaryota</taxon>
        <taxon>Fungi</taxon>
        <taxon>Dikarya</taxon>
        <taxon>Basidiomycota</taxon>
        <taxon>Agaricomycotina</taxon>
        <taxon>Agaricomycetes</taxon>
        <taxon>Hymenochaetales</taxon>
        <taxon>Rickenellaceae</taxon>
        <taxon>Rickenella</taxon>
    </lineage>
</organism>